<keyword evidence="3" id="KW-1185">Reference proteome</keyword>
<evidence type="ECO:0000313" key="3">
    <source>
        <dbReference type="Proteomes" id="UP000199036"/>
    </source>
</evidence>
<feature type="chain" id="PRO_5011527357" description="DUF4468 domain-containing protein" evidence="1">
    <location>
        <begin position="24"/>
        <end position="185"/>
    </location>
</feature>
<dbReference type="EMBL" id="FOVI01000016">
    <property type="protein sequence ID" value="SFN99397.1"/>
    <property type="molecule type" value="Genomic_DNA"/>
</dbReference>
<evidence type="ECO:0000313" key="2">
    <source>
        <dbReference type="EMBL" id="SFN99397.1"/>
    </source>
</evidence>
<feature type="signal peptide" evidence="1">
    <location>
        <begin position="1"/>
        <end position="23"/>
    </location>
</feature>
<dbReference type="OrthoDB" id="1464565at2"/>
<proteinExistence type="predicted"/>
<name>A0A1I5DJV3_9FLAO</name>
<dbReference type="Proteomes" id="UP000199036">
    <property type="component" value="Unassembled WGS sequence"/>
</dbReference>
<reference evidence="3" key="1">
    <citation type="submission" date="2016-10" db="EMBL/GenBank/DDBJ databases">
        <authorList>
            <person name="Varghese N."/>
            <person name="Submissions S."/>
        </authorList>
    </citation>
    <scope>NUCLEOTIDE SEQUENCE [LARGE SCALE GENOMIC DNA]</scope>
    <source>
        <strain evidence="3">DS-12</strain>
    </source>
</reference>
<evidence type="ECO:0000256" key="1">
    <source>
        <dbReference type="SAM" id="SignalP"/>
    </source>
</evidence>
<dbReference type="AlphaFoldDB" id="A0A1I5DJV3"/>
<accession>A0A1I5DJV3</accession>
<protein>
    <recommendedName>
        <fullName evidence="4">DUF4468 domain-containing protein</fullName>
    </recommendedName>
</protein>
<sequence>MNIKIPKITACILLSVLPCTVFCQDKIDFSKCKPTMPNPGKFGSDVYTKKTYKGADGNFDYTYQQVMFESACVDVENMTEKEIGQKLRDWWDLYKGKLLIDSWNFNVTYGSIFKYAIYGGVTAFIDDVIYYKFDLNFVDESDGRTVLDYTRDEMKKHEENSAIRKWLKDTYEKLRKAGAKHKSEL</sequence>
<dbReference type="RefSeq" id="WP_143095634.1">
    <property type="nucleotide sequence ID" value="NZ_FOVI01000016.1"/>
</dbReference>
<gene>
    <name evidence="2" type="ORF">SAMN05421741_11624</name>
</gene>
<keyword evidence="1" id="KW-0732">Signal</keyword>
<evidence type="ECO:0008006" key="4">
    <source>
        <dbReference type="Google" id="ProtNLM"/>
    </source>
</evidence>
<dbReference type="STRING" id="913024.SAMN05421741_11624"/>
<organism evidence="2 3">
    <name type="scientific">Paenimyroides ummariense</name>
    <dbReference type="NCBI Taxonomy" id="913024"/>
    <lineage>
        <taxon>Bacteria</taxon>
        <taxon>Pseudomonadati</taxon>
        <taxon>Bacteroidota</taxon>
        <taxon>Flavobacteriia</taxon>
        <taxon>Flavobacteriales</taxon>
        <taxon>Flavobacteriaceae</taxon>
        <taxon>Paenimyroides</taxon>
    </lineage>
</organism>